<proteinExistence type="predicted"/>
<dbReference type="Proteomes" id="UP000654123">
    <property type="component" value="Unassembled WGS sequence"/>
</dbReference>
<reference evidence="1" key="1">
    <citation type="journal article" date="2014" name="Int. J. Syst. Evol. Microbiol.">
        <title>Complete genome sequence of Corynebacterium casei LMG S-19264T (=DSM 44701T), isolated from a smear-ripened cheese.</title>
        <authorList>
            <consortium name="US DOE Joint Genome Institute (JGI-PGF)"/>
            <person name="Walter F."/>
            <person name="Albersmeier A."/>
            <person name="Kalinowski J."/>
            <person name="Ruckert C."/>
        </authorList>
    </citation>
    <scope>NUCLEOTIDE SEQUENCE</scope>
    <source>
        <strain evidence="1">JCM 4335</strain>
    </source>
</reference>
<gene>
    <name evidence="1" type="ORF">GCM10010249_28770</name>
</gene>
<name>A0A918AZX2_9ACTN</name>
<sequence>MALTVVYAADTGHVVGALALTGAAAPVDAAALVGRALPLRVALGGGRTAILPLNAGELAVATVDEEPEVLTDPLAFAVELTAEGAPRPALLRLAEWGGGVALAADGLTVTVRVAAARPARVVALVSDDQDTRVLAGEIPAQQDRVKLPVTLAPGSTHGVLVLVAGWAGRLEKAGVT</sequence>
<keyword evidence="2" id="KW-1185">Reference proteome</keyword>
<dbReference type="EMBL" id="BMSV01000005">
    <property type="protein sequence ID" value="GGQ08587.1"/>
    <property type="molecule type" value="Genomic_DNA"/>
</dbReference>
<reference evidence="1" key="2">
    <citation type="submission" date="2020-09" db="EMBL/GenBank/DDBJ databases">
        <authorList>
            <person name="Sun Q."/>
            <person name="Ohkuma M."/>
        </authorList>
    </citation>
    <scope>NUCLEOTIDE SEQUENCE</scope>
    <source>
        <strain evidence="1">JCM 4335</strain>
    </source>
</reference>
<evidence type="ECO:0000313" key="1">
    <source>
        <dbReference type="EMBL" id="GGQ08587.1"/>
    </source>
</evidence>
<comment type="caution">
    <text evidence="1">The sequence shown here is derived from an EMBL/GenBank/DDBJ whole genome shotgun (WGS) entry which is preliminary data.</text>
</comment>
<dbReference type="AlphaFoldDB" id="A0A918AZX2"/>
<organism evidence="1 2">
    <name type="scientific">Streptomyces roseolilacinus</name>
    <dbReference type="NCBI Taxonomy" id="66904"/>
    <lineage>
        <taxon>Bacteria</taxon>
        <taxon>Bacillati</taxon>
        <taxon>Actinomycetota</taxon>
        <taxon>Actinomycetes</taxon>
        <taxon>Kitasatosporales</taxon>
        <taxon>Streptomycetaceae</taxon>
        <taxon>Streptomyces</taxon>
    </lineage>
</organism>
<dbReference type="RefSeq" id="WP_189533677.1">
    <property type="nucleotide sequence ID" value="NZ_BMSV01000005.1"/>
</dbReference>
<accession>A0A918AZX2</accession>
<protein>
    <submittedName>
        <fullName evidence="1">Uncharacterized protein</fullName>
    </submittedName>
</protein>
<evidence type="ECO:0000313" key="2">
    <source>
        <dbReference type="Proteomes" id="UP000654123"/>
    </source>
</evidence>